<dbReference type="RefSeq" id="WP_209990565.1">
    <property type="nucleotide sequence ID" value="NZ_JAGINO010000035.1"/>
</dbReference>
<proteinExistence type="predicted"/>
<accession>A0ABU0MU09</accession>
<reference evidence="1 2" key="1">
    <citation type="submission" date="2023-07" db="EMBL/GenBank/DDBJ databases">
        <title>Genomic Encyclopedia of Type Strains, Phase IV (KMG-IV): sequencing the most valuable type-strain genomes for metagenomic binning, comparative biology and taxonomic classification.</title>
        <authorList>
            <person name="Goeker M."/>
        </authorList>
    </citation>
    <scope>NUCLEOTIDE SEQUENCE [LARGE SCALE GENOMIC DNA]</scope>
    <source>
        <strain evidence="1 2">DSM 19922</strain>
    </source>
</reference>
<protein>
    <submittedName>
        <fullName evidence="1">Uncharacterized protein</fullName>
    </submittedName>
</protein>
<evidence type="ECO:0000313" key="1">
    <source>
        <dbReference type="EMBL" id="MDQ0536975.1"/>
    </source>
</evidence>
<organism evidence="1 2">
    <name type="scientific">Azospirillum picis</name>
    <dbReference type="NCBI Taxonomy" id="488438"/>
    <lineage>
        <taxon>Bacteria</taxon>
        <taxon>Pseudomonadati</taxon>
        <taxon>Pseudomonadota</taxon>
        <taxon>Alphaproteobacteria</taxon>
        <taxon>Rhodospirillales</taxon>
        <taxon>Azospirillaceae</taxon>
        <taxon>Azospirillum</taxon>
    </lineage>
</organism>
<sequence>MTTPVFSDEIFAAASLHLNVVDDFIAIAQAKLATVTGEFARDSMADLLAGLDEQREAYRATLEATLPVTALAA</sequence>
<comment type="caution">
    <text evidence="1">The sequence shown here is derived from an EMBL/GenBank/DDBJ whole genome shotgun (WGS) entry which is preliminary data.</text>
</comment>
<name>A0ABU0MU09_9PROT</name>
<dbReference type="Proteomes" id="UP001244552">
    <property type="component" value="Unassembled WGS sequence"/>
</dbReference>
<gene>
    <name evidence="1" type="ORF">QO018_005874</name>
</gene>
<evidence type="ECO:0000313" key="2">
    <source>
        <dbReference type="Proteomes" id="UP001244552"/>
    </source>
</evidence>
<keyword evidence="2" id="KW-1185">Reference proteome</keyword>
<dbReference type="EMBL" id="JAUSVU010000035">
    <property type="protein sequence ID" value="MDQ0536975.1"/>
    <property type="molecule type" value="Genomic_DNA"/>
</dbReference>